<dbReference type="Proteomes" id="UP000001744">
    <property type="component" value="Unassembled WGS sequence"/>
</dbReference>
<dbReference type="InterPro" id="IPR003593">
    <property type="entry name" value="AAA+_ATPase"/>
</dbReference>
<dbReference type="PANTHER" id="PTHR43514:SF4">
    <property type="entry name" value="ABC TRANSPORTER I FAMILY MEMBER 10"/>
    <property type="match status" value="1"/>
</dbReference>
<dbReference type="VEuPathDB" id="FungiDB:SJAG_03948"/>
<dbReference type="InterPro" id="IPR003439">
    <property type="entry name" value="ABC_transporter-like_ATP-bd"/>
</dbReference>
<dbReference type="PANTHER" id="PTHR43514">
    <property type="entry name" value="ABC TRANSPORTER I FAMILY MEMBER 10"/>
    <property type="match status" value="1"/>
</dbReference>
<feature type="domain" description="ABC transporter" evidence="3">
    <location>
        <begin position="27"/>
        <end position="271"/>
    </location>
</feature>
<evidence type="ECO:0000259" key="3">
    <source>
        <dbReference type="PROSITE" id="PS50893"/>
    </source>
</evidence>
<dbReference type="eggNOG" id="KOG0927">
    <property type="taxonomic scope" value="Eukaryota"/>
</dbReference>
<keyword evidence="5" id="KW-1185">Reference proteome</keyword>
<dbReference type="JaponicusDB" id="SJAG_03948"/>
<dbReference type="OrthoDB" id="10255969at2759"/>
<reference evidence="4 5" key="1">
    <citation type="journal article" date="2011" name="Science">
        <title>Comparative functional genomics of the fission yeasts.</title>
        <authorList>
            <person name="Rhind N."/>
            <person name="Chen Z."/>
            <person name="Yassour M."/>
            <person name="Thompson D.A."/>
            <person name="Haas B.J."/>
            <person name="Habib N."/>
            <person name="Wapinski I."/>
            <person name="Roy S."/>
            <person name="Lin M.F."/>
            <person name="Heiman D.I."/>
            <person name="Young S.K."/>
            <person name="Furuya K."/>
            <person name="Guo Y."/>
            <person name="Pidoux A."/>
            <person name="Chen H.M."/>
            <person name="Robbertse B."/>
            <person name="Goldberg J.M."/>
            <person name="Aoki K."/>
            <person name="Bayne E.H."/>
            <person name="Berlin A.M."/>
            <person name="Desjardins C.A."/>
            <person name="Dobbs E."/>
            <person name="Dukaj L."/>
            <person name="Fan L."/>
            <person name="FitzGerald M.G."/>
            <person name="French C."/>
            <person name="Gujja S."/>
            <person name="Hansen K."/>
            <person name="Keifenheim D."/>
            <person name="Levin J.Z."/>
            <person name="Mosher R.A."/>
            <person name="Mueller C.A."/>
            <person name="Pfiffner J."/>
            <person name="Priest M."/>
            <person name="Russ C."/>
            <person name="Smialowska A."/>
            <person name="Swoboda P."/>
            <person name="Sykes S.M."/>
            <person name="Vaughn M."/>
            <person name="Vengrova S."/>
            <person name="Yoder R."/>
            <person name="Zeng Q."/>
            <person name="Allshire R."/>
            <person name="Baulcombe D."/>
            <person name="Birren B.W."/>
            <person name="Brown W."/>
            <person name="Ekwall K."/>
            <person name="Kellis M."/>
            <person name="Leatherwood J."/>
            <person name="Levin H."/>
            <person name="Margalit H."/>
            <person name="Martienssen R."/>
            <person name="Nieduszynski C.A."/>
            <person name="Spatafora J.W."/>
            <person name="Friedman N."/>
            <person name="Dalgaard J.Z."/>
            <person name="Baumann P."/>
            <person name="Niki H."/>
            <person name="Regev A."/>
            <person name="Nusbaum C."/>
        </authorList>
    </citation>
    <scope>NUCLEOTIDE SEQUENCE [LARGE SCALE GENOMIC DNA]</scope>
    <source>
        <strain evidence="5">yFS275 / FY16936</strain>
    </source>
</reference>
<feature type="domain" description="ABC transporter" evidence="3">
    <location>
        <begin position="282"/>
        <end position="511"/>
    </location>
</feature>
<dbReference type="EMBL" id="KE651167">
    <property type="protein sequence ID" value="EEB08778.2"/>
    <property type="molecule type" value="Genomic_DNA"/>
</dbReference>
<sequence length="511" mass="57929">MYVSTVSSSVPLYLHLLSKTHSMTSYVRFRNTSFFDSTFQLFKNISFDLKPNQNWAIVGSVGSGRTSFLKCLAGGYTPSPATSFSHPYFREKNLDPYLTIQFLDFKETGTQAAAYYTERYHSLRDPEHDRTLEQWLKNAYHGNQRDASAAVKRAADSVRLTELLPYSIINLSNGQSRAAMLAAKLLRQPEMLLIDEPYSGMDVKARKSFSEIFGELSNHNCPKIVLSLREQDETPEYITHILQLNNRKVVYQGPSDHFMPQVHSTFQKPETIVQHNIGKPLVVLKDVNCQYYDRSVLRTISWTIREGERWALRGANGSGKTTLLAFVVGDHPKAFAVDVKYFGTAIGPGSHVSILDLQQNIGHTSPEIFNHFPKQLTVMQTLLSAWNTNFRPVKETDERVDAIQRILSYFQLQKYAQTPLSELSIGLQRFFLFCRACVKQPKLLILDEPFQGVDTQLVQKAHCWLNDKLLPSQAMVIISHYDEEIPSCVNASAQLEQGKLRITVPPPSPSS</sequence>
<dbReference type="AlphaFoldDB" id="B6K5H4"/>
<dbReference type="SMART" id="SM00382">
    <property type="entry name" value="AAA"/>
    <property type="match status" value="2"/>
</dbReference>
<dbReference type="InterPro" id="IPR050334">
    <property type="entry name" value="Molybdenum_import_ModC"/>
</dbReference>
<dbReference type="PROSITE" id="PS50893">
    <property type="entry name" value="ABC_TRANSPORTER_2"/>
    <property type="match status" value="2"/>
</dbReference>
<dbReference type="GO" id="GO:0005524">
    <property type="term" value="F:ATP binding"/>
    <property type="evidence" value="ECO:0007669"/>
    <property type="project" value="UniProtKB-KW"/>
</dbReference>
<dbReference type="GeneID" id="7051564"/>
<proteinExistence type="predicted"/>
<evidence type="ECO:0000313" key="4">
    <source>
        <dbReference type="EMBL" id="EEB08778.2"/>
    </source>
</evidence>
<evidence type="ECO:0000313" key="5">
    <source>
        <dbReference type="Proteomes" id="UP000001744"/>
    </source>
</evidence>
<dbReference type="GO" id="GO:0016887">
    <property type="term" value="F:ATP hydrolysis activity"/>
    <property type="evidence" value="ECO:0007669"/>
    <property type="project" value="InterPro"/>
</dbReference>
<protein>
    <submittedName>
        <fullName evidence="4">ATPase</fullName>
    </submittedName>
</protein>
<evidence type="ECO:0000256" key="2">
    <source>
        <dbReference type="ARBA" id="ARBA00022840"/>
    </source>
</evidence>
<dbReference type="Pfam" id="PF00005">
    <property type="entry name" value="ABC_tran"/>
    <property type="match status" value="2"/>
</dbReference>
<gene>
    <name evidence="4" type="ORF">SJAG_03948</name>
</gene>
<dbReference type="STRING" id="402676.B6K5H4"/>
<dbReference type="HOGENOM" id="CLU_000604_45_3_1"/>
<dbReference type="SUPFAM" id="SSF52540">
    <property type="entry name" value="P-loop containing nucleoside triphosphate hydrolases"/>
    <property type="match status" value="2"/>
</dbReference>
<organism evidence="4 5">
    <name type="scientific">Schizosaccharomyces japonicus (strain yFS275 / FY16936)</name>
    <name type="common">Fission yeast</name>
    <dbReference type="NCBI Taxonomy" id="402676"/>
    <lineage>
        <taxon>Eukaryota</taxon>
        <taxon>Fungi</taxon>
        <taxon>Dikarya</taxon>
        <taxon>Ascomycota</taxon>
        <taxon>Taphrinomycotina</taxon>
        <taxon>Schizosaccharomycetes</taxon>
        <taxon>Schizosaccharomycetales</taxon>
        <taxon>Schizosaccharomycetaceae</taxon>
        <taxon>Schizosaccharomyces</taxon>
    </lineage>
</organism>
<dbReference type="InterPro" id="IPR027417">
    <property type="entry name" value="P-loop_NTPase"/>
</dbReference>
<dbReference type="OMA" id="WEIKKHI"/>
<dbReference type="RefSeq" id="XP_002175071.2">
    <property type="nucleotide sequence ID" value="XM_002175035.2"/>
</dbReference>
<dbReference type="Gene3D" id="3.40.50.300">
    <property type="entry name" value="P-loop containing nucleotide triphosphate hydrolases"/>
    <property type="match status" value="2"/>
</dbReference>
<evidence type="ECO:0000256" key="1">
    <source>
        <dbReference type="ARBA" id="ARBA00022741"/>
    </source>
</evidence>
<accession>B6K5H4</accession>
<keyword evidence="2" id="KW-0067">ATP-binding</keyword>
<name>B6K5H4_SCHJY</name>
<keyword evidence="1" id="KW-0547">Nucleotide-binding</keyword>